<feature type="transmembrane region" description="Helical" evidence="1">
    <location>
        <begin position="296"/>
        <end position="316"/>
    </location>
</feature>
<feature type="transmembrane region" description="Helical" evidence="1">
    <location>
        <begin position="322"/>
        <end position="341"/>
    </location>
</feature>
<sequence>MGRHQRAETMGLIACMCCAVAGGLAVDVYMRFAPAIWLVSGRLFVVCAALVSVCAVLSFVVGYARRSSSWNLSHGWWVPVRRLIEVLSLSVVYASTTFLCAYALLRVVNDAVGVEMLKTYLTACVACLSGVVGYVTFVQADLLNAKTIASLLPLFVVSGVATAGFTTDDPYWWHNNFSQLGDRTTFAARMFNSTLILAGVCVVILSYFAVSELVTTYRMRLRWAEQRQDVEIPRFRLRIYCLSTLLALAGICFAGVGIFRYTPHPVLHNVFARGLSVPMSILMIALPWLAPQLSKAIYVVSDLIVVVIAASGIHWLQGGRTLTDVEALACLLFMGWFIVFSRQIAALEADRVHAQIIRRMPADMISESRLAPGR</sequence>
<comment type="caution">
    <text evidence="2">The sequence shown here is derived from an EMBL/GenBank/DDBJ whole genome shotgun (WGS) entry which is preliminary data.</text>
</comment>
<keyword evidence="1" id="KW-0812">Transmembrane</keyword>
<feature type="transmembrane region" description="Helical" evidence="1">
    <location>
        <begin position="149"/>
        <end position="166"/>
    </location>
</feature>
<dbReference type="AlphaFoldDB" id="A0A2N5J797"/>
<feature type="transmembrane region" description="Helical" evidence="1">
    <location>
        <begin position="83"/>
        <end position="105"/>
    </location>
</feature>
<dbReference type="EMBL" id="NMWU01000047">
    <property type="protein sequence ID" value="PLS30083.1"/>
    <property type="molecule type" value="Genomic_DNA"/>
</dbReference>
<keyword evidence="1" id="KW-0472">Membrane</keyword>
<accession>A0A2N5J797</accession>
<name>A0A2N5J797_9BIFI</name>
<feature type="transmembrane region" description="Helical" evidence="1">
    <location>
        <begin position="186"/>
        <end position="210"/>
    </location>
</feature>
<reference evidence="2 3" key="1">
    <citation type="submission" date="2017-07" db="EMBL/GenBank/DDBJ databases">
        <title>Bifidobacterium novel species.</title>
        <authorList>
            <person name="Lugli G.A."/>
            <person name="Milani C."/>
            <person name="Duranti S."/>
            <person name="Mangifesta M."/>
        </authorList>
    </citation>
    <scope>NUCLEOTIDE SEQUENCE [LARGE SCALE GENOMIC DNA]</scope>
    <source>
        <strain evidence="3">Uis1B</strain>
    </source>
</reference>
<keyword evidence="1" id="KW-1133">Transmembrane helix</keyword>
<feature type="transmembrane region" description="Helical" evidence="1">
    <location>
        <begin position="35"/>
        <end position="62"/>
    </location>
</feature>
<feature type="transmembrane region" description="Helical" evidence="1">
    <location>
        <begin position="270"/>
        <end position="289"/>
    </location>
</feature>
<evidence type="ECO:0000256" key="1">
    <source>
        <dbReference type="SAM" id="Phobius"/>
    </source>
</evidence>
<gene>
    <name evidence="2" type="ORF">Uis1B_2094</name>
</gene>
<dbReference type="OrthoDB" id="3225559at2"/>
<keyword evidence="3" id="KW-1185">Reference proteome</keyword>
<evidence type="ECO:0000313" key="3">
    <source>
        <dbReference type="Proteomes" id="UP000235050"/>
    </source>
</evidence>
<proteinExistence type="predicted"/>
<organism evidence="2 3">
    <name type="scientific">Bifidobacterium margollesii</name>
    <dbReference type="NCBI Taxonomy" id="2020964"/>
    <lineage>
        <taxon>Bacteria</taxon>
        <taxon>Bacillati</taxon>
        <taxon>Actinomycetota</taxon>
        <taxon>Actinomycetes</taxon>
        <taxon>Bifidobacteriales</taxon>
        <taxon>Bifidobacteriaceae</taxon>
        <taxon>Bifidobacterium</taxon>
    </lineage>
</organism>
<dbReference type="Proteomes" id="UP000235050">
    <property type="component" value="Unassembled WGS sequence"/>
</dbReference>
<feature type="transmembrane region" description="Helical" evidence="1">
    <location>
        <begin position="237"/>
        <end position="258"/>
    </location>
</feature>
<evidence type="ECO:0000313" key="2">
    <source>
        <dbReference type="EMBL" id="PLS30083.1"/>
    </source>
</evidence>
<feature type="transmembrane region" description="Helical" evidence="1">
    <location>
        <begin position="117"/>
        <end position="137"/>
    </location>
</feature>
<dbReference type="RefSeq" id="WP_133124928.1">
    <property type="nucleotide sequence ID" value="NZ_NMWU01000047.1"/>
</dbReference>
<protein>
    <submittedName>
        <fullName evidence="2">ABC transporter permease</fullName>
    </submittedName>
</protein>